<accession>A0A7G9RG24</accession>
<evidence type="ECO:0000313" key="3">
    <source>
        <dbReference type="EMBL" id="QNN54549.1"/>
    </source>
</evidence>
<keyword evidence="4" id="KW-1185">Reference proteome</keyword>
<dbReference type="RefSeq" id="WP_187580389.1">
    <property type="nucleotide sequence ID" value="NZ_CP060713.1"/>
</dbReference>
<feature type="chain" id="PRO_5028925101" evidence="2">
    <location>
        <begin position="31"/>
        <end position="55"/>
    </location>
</feature>
<dbReference type="Proteomes" id="UP000515947">
    <property type="component" value="Chromosome"/>
</dbReference>
<gene>
    <name evidence="3" type="ORF">H9L09_09705</name>
</gene>
<sequence>MNQHRTAAKIIAGLTLTVGLFAGVVAPAQANDTGWNGTKTLNNDTGWNGTSITNR</sequence>
<name>A0A7G9RG24_9ACTN</name>
<evidence type="ECO:0000256" key="2">
    <source>
        <dbReference type="SAM" id="SignalP"/>
    </source>
</evidence>
<dbReference type="AlphaFoldDB" id="A0A7G9RG24"/>
<reference evidence="3 4" key="1">
    <citation type="submission" date="2020-08" db="EMBL/GenBank/DDBJ databases">
        <title>Genome sequence of Nocardioides mesophilus KACC 16243T.</title>
        <authorList>
            <person name="Hyun D.-W."/>
            <person name="Bae J.-W."/>
        </authorList>
    </citation>
    <scope>NUCLEOTIDE SEQUENCE [LARGE SCALE GENOMIC DNA]</scope>
    <source>
        <strain evidence="3 4">KACC 16243</strain>
    </source>
</reference>
<organism evidence="3 4">
    <name type="scientific">Nocardioides mesophilus</name>
    <dbReference type="NCBI Taxonomy" id="433659"/>
    <lineage>
        <taxon>Bacteria</taxon>
        <taxon>Bacillati</taxon>
        <taxon>Actinomycetota</taxon>
        <taxon>Actinomycetes</taxon>
        <taxon>Propionibacteriales</taxon>
        <taxon>Nocardioidaceae</taxon>
        <taxon>Nocardioides</taxon>
    </lineage>
</organism>
<feature type="region of interest" description="Disordered" evidence="1">
    <location>
        <begin position="32"/>
        <end position="55"/>
    </location>
</feature>
<evidence type="ECO:0000256" key="1">
    <source>
        <dbReference type="SAM" id="MobiDB-lite"/>
    </source>
</evidence>
<evidence type="ECO:0000313" key="4">
    <source>
        <dbReference type="Proteomes" id="UP000515947"/>
    </source>
</evidence>
<feature type="signal peptide" evidence="2">
    <location>
        <begin position="1"/>
        <end position="30"/>
    </location>
</feature>
<dbReference type="KEGG" id="nmes:H9L09_09705"/>
<proteinExistence type="predicted"/>
<keyword evidence="2" id="KW-0732">Signal</keyword>
<dbReference type="EMBL" id="CP060713">
    <property type="protein sequence ID" value="QNN54549.1"/>
    <property type="molecule type" value="Genomic_DNA"/>
</dbReference>
<protein>
    <submittedName>
        <fullName evidence="3">Uncharacterized protein</fullName>
    </submittedName>
</protein>